<evidence type="ECO:0000313" key="2">
    <source>
        <dbReference type="EMBL" id="KIH46807.1"/>
    </source>
</evidence>
<dbReference type="EMBL" id="KN768461">
    <property type="protein sequence ID" value="KIH46807.1"/>
    <property type="molecule type" value="Genomic_DNA"/>
</dbReference>
<accession>A0A0C2CAF3</accession>
<proteinExistence type="predicted"/>
<feature type="chain" id="PRO_5002163531" evidence="1">
    <location>
        <begin position="24"/>
        <end position="368"/>
    </location>
</feature>
<protein>
    <submittedName>
        <fullName evidence="2">Uncharacterized protein</fullName>
    </submittedName>
</protein>
<reference evidence="2 3" key="1">
    <citation type="submission" date="2013-12" db="EMBL/GenBank/DDBJ databases">
        <title>Draft genome of the parsitic nematode Ancylostoma duodenale.</title>
        <authorList>
            <person name="Mitreva M."/>
        </authorList>
    </citation>
    <scope>NUCLEOTIDE SEQUENCE [LARGE SCALE GENOMIC DNA]</scope>
    <source>
        <strain evidence="2 3">Zhejiang</strain>
    </source>
</reference>
<dbReference type="OrthoDB" id="5855027at2759"/>
<evidence type="ECO:0000313" key="3">
    <source>
        <dbReference type="Proteomes" id="UP000054047"/>
    </source>
</evidence>
<keyword evidence="3" id="KW-1185">Reference proteome</keyword>
<feature type="signal peptide" evidence="1">
    <location>
        <begin position="1"/>
        <end position="23"/>
    </location>
</feature>
<dbReference type="Proteomes" id="UP000054047">
    <property type="component" value="Unassembled WGS sequence"/>
</dbReference>
<gene>
    <name evidence="2" type="ORF">ANCDUO_23136</name>
</gene>
<name>A0A0C2CAF3_9BILA</name>
<evidence type="ECO:0000256" key="1">
    <source>
        <dbReference type="SAM" id="SignalP"/>
    </source>
</evidence>
<keyword evidence="1" id="KW-0732">Signal</keyword>
<dbReference type="AlphaFoldDB" id="A0A0C2CAF3"/>
<organism evidence="2 3">
    <name type="scientific">Ancylostoma duodenale</name>
    <dbReference type="NCBI Taxonomy" id="51022"/>
    <lineage>
        <taxon>Eukaryota</taxon>
        <taxon>Metazoa</taxon>
        <taxon>Ecdysozoa</taxon>
        <taxon>Nematoda</taxon>
        <taxon>Chromadorea</taxon>
        <taxon>Rhabditida</taxon>
        <taxon>Rhabditina</taxon>
        <taxon>Rhabditomorpha</taxon>
        <taxon>Strongyloidea</taxon>
        <taxon>Ancylostomatidae</taxon>
        <taxon>Ancylostomatinae</taxon>
        <taxon>Ancylostoma</taxon>
    </lineage>
</organism>
<sequence length="368" mass="41522">MRSYCTGMVLLSLLWELPGVALTQKLLDLVVGDVRIYFFQLPIYRDEGFTCSVHRLNNVAIADERHCCRQHEWAMYKAPCMTPAHACSAPSPYCPKALLGLGRQLVIPFHWHSATAVTQLSLLTMTSSHVVVFFLCAKNADIVSVSAVAGHITKDRWQGRAYRAKIMFLGTKPACEAAIKNVTEEGDLRESFFLVGDSGTPLDAHTNGDKDQPDSTTSNLLKELLAQVAQLSKTTATMLRDHRITTETSLARLERRLCRGELNFKYVSRERVESLLAPKCGKLNKFALALEKEVFADDTSEFRLKIEDRKNAAGRINFIREVIFKYFNVSTDSEESVWQTVKNALNGRRELYGVHDQATAKSRHWRHV</sequence>